<dbReference type="InterPro" id="IPR011900">
    <property type="entry name" value="GRX_bact"/>
</dbReference>
<dbReference type="PRINTS" id="PR00160">
    <property type="entry name" value="GLUTAREDOXIN"/>
</dbReference>
<feature type="domain" description="Glutaredoxin" evidence="7">
    <location>
        <begin position="4"/>
        <end position="63"/>
    </location>
</feature>
<keyword evidence="10" id="KW-1185">Reference proteome</keyword>
<dbReference type="Proteomes" id="UP000190962">
    <property type="component" value="Unassembled WGS sequence"/>
</dbReference>
<name>A0A0B0H334_SOVGS</name>
<comment type="function">
    <text evidence="6">Has a glutathione-disulfide oxidoreductase activity in the presence of NADPH and glutathione reductase. Reduces low molecular weight disulfides and proteins.</text>
</comment>
<dbReference type="InterPro" id="IPR014025">
    <property type="entry name" value="Glutaredoxin_subgr"/>
</dbReference>
<dbReference type="SUPFAM" id="SSF52833">
    <property type="entry name" value="Thioredoxin-like"/>
    <property type="match status" value="1"/>
</dbReference>
<reference evidence="9 11" key="2">
    <citation type="submission" date="2016-11" db="EMBL/GenBank/DDBJ databases">
        <title>Mixed transmission modes and dynamic genome evolution in an obligate animal-bacterial symbiosis.</title>
        <authorList>
            <person name="Russell S.L."/>
            <person name="Corbett-Detig R.B."/>
            <person name="Cavanaugh C.M."/>
        </authorList>
    </citation>
    <scope>NUCLEOTIDE SEQUENCE [LARGE SCALE GENOMIC DNA]</scope>
    <source>
        <strain evidence="9">MA-KB16</strain>
    </source>
</reference>
<dbReference type="PANTHER" id="PTHR45694:SF18">
    <property type="entry name" value="GLUTAREDOXIN-1-RELATED"/>
    <property type="match status" value="1"/>
</dbReference>
<dbReference type="Pfam" id="PF00462">
    <property type="entry name" value="Glutaredoxin"/>
    <property type="match status" value="1"/>
</dbReference>
<dbReference type="InterPro" id="IPR002109">
    <property type="entry name" value="Glutaredoxin"/>
</dbReference>
<dbReference type="RefSeq" id="WP_043116873.1">
    <property type="nucleotide sequence ID" value="NZ_JRAA01000002.1"/>
</dbReference>
<protein>
    <recommendedName>
        <fullName evidence="6">Glutaredoxin</fullName>
    </recommendedName>
</protein>
<evidence type="ECO:0000256" key="6">
    <source>
        <dbReference type="RuleBase" id="RU364065"/>
    </source>
</evidence>
<comment type="caution">
    <text evidence="8">The sequence shown here is derived from an EMBL/GenBank/DDBJ whole genome shotgun (WGS) entry which is preliminary data.</text>
</comment>
<evidence type="ECO:0000256" key="4">
    <source>
        <dbReference type="ARBA" id="ARBA00023157"/>
    </source>
</evidence>
<evidence type="ECO:0000259" key="7">
    <source>
        <dbReference type="Pfam" id="PF00462"/>
    </source>
</evidence>
<keyword evidence="6" id="KW-0963">Cytoplasm</keyword>
<dbReference type="Gene3D" id="3.40.30.10">
    <property type="entry name" value="Glutaredoxin"/>
    <property type="match status" value="1"/>
</dbReference>
<dbReference type="GO" id="GO:0015038">
    <property type="term" value="F:glutathione disulfide oxidoreductase activity"/>
    <property type="evidence" value="ECO:0007669"/>
    <property type="project" value="UniProtKB-UniRule"/>
</dbReference>
<keyword evidence="2 6" id="KW-0813">Transport</keyword>
<dbReference type="PROSITE" id="PS51354">
    <property type="entry name" value="GLUTAREDOXIN_2"/>
    <property type="match status" value="1"/>
</dbReference>
<dbReference type="EMBL" id="JRAA01000002">
    <property type="protein sequence ID" value="KHF24628.1"/>
    <property type="molecule type" value="Genomic_DNA"/>
</dbReference>
<dbReference type="STRING" id="2340.JV46_10140"/>
<keyword evidence="4" id="KW-1015">Disulfide bond</keyword>
<sequence>MSNIVIYSTAFCPYCDRAKSLLNRKGVTYEEIRIDQDRERMAEMMERSQRRTVPQIFIGEVHVGGFDDMAALDMAGKLDDLLCVSPSDFDDEVT</sequence>
<dbReference type="PANTHER" id="PTHR45694">
    <property type="entry name" value="GLUTAREDOXIN 2"/>
    <property type="match status" value="1"/>
</dbReference>
<evidence type="ECO:0000256" key="1">
    <source>
        <dbReference type="ARBA" id="ARBA00007787"/>
    </source>
</evidence>
<evidence type="ECO:0000313" key="10">
    <source>
        <dbReference type="Proteomes" id="UP000030856"/>
    </source>
</evidence>
<accession>A0A0B0H334</accession>
<keyword evidence="3 6" id="KW-0249">Electron transport</keyword>
<evidence type="ECO:0000313" key="9">
    <source>
        <dbReference type="EMBL" id="OOY34070.1"/>
    </source>
</evidence>
<evidence type="ECO:0000256" key="2">
    <source>
        <dbReference type="ARBA" id="ARBA00022448"/>
    </source>
</evidence>
<dbReference type="CDD" id="cd03418">
    <property type="entry name" value="GRX_GRXb_1_3_like"/>
    <property type="match status" value="1"/>
</dbReference>
<organism evidence="8 10">
    <name type="scientific">Solemya velum gill symbiont</name>
    <dbReference type="NCBI Taxonomy" id="2340"/>
    <lineage>
        <taxon>Bacteria</taxon>
        <taxon>Pseudomonadati</taxon>
        <taxon>Pseudomonadota</taxon>
        <taxon>Gammaproteobacteria</taxon>
        <taxon>sulfur-oxidizing symbionts</taxon>
    </lineage>
</organism>
<dbReference type="AlphaFoldDB" id="A0A0B0H334"/>
<proteinExistence type="inferred from homology"/>
<evidence type="ECO:0000256" key="5">
    <source>
        <dbReference type="ARBA" id="ARBA00023284"/>
    </source>
</evidence>
<dbReference type="InterPro" id="IPR011767">
    <property type="entry name" value="GLR_AS"/>
</dbReference>
<reference evidence="8 10" key="1">
    <citation type="journal article" date="2014" name="BMC Genomics">
        <title>The genome of the intracellular bacterium of the coastal bivalve, Solemya velum: a blueprint for thriving in and out of symbiosis.</title>
        <authorList>
            <person name="Dmytrenko O."/>
            <person name="Russell S.L."/>
            <person name="Loo W.T."/>
            <person name="Fontanez K.M."/>
            <person name="Liao L."/>
            <person name="Roeselers G."/>
            <person name="Sharma R."/>
            <person name="Stewart F.J."/>
            <person name="Newton I.L."/>
            <person name="Woyke T."/>
            <person name="Wu D."/>
            <person name="Lang J.M."/>
            <person name="Eisen J.A."/>
            <person name="Cavanaugh C.M."/>
        </authorList>
    </citation>
    <scope>NUCLEOTIDE SEQUENCE [LARGE SCALE GENOMIC DNA]</scope>
    <source>
        <strain evidence="8 10">WH</strain>
    </source>
</reference>
<comment type="similarity">
    <text evidence="1 6">Belongs to the glutaredoxin family.</text>
</comment>
<evidence type="ECO:0000313" key="11">
    <source>
        <dbReference type="Proteomes" id="UP000190962"/>
    </source>
</evidence>
<dbReference type="GO" id="GO:0005737">
    <property type="term" value="C:cytoplasm"/>
    <property type="evidence" value="ECO:0007669"/>
    <property type="project" value="TreeGrafter"/>
</dbReference>
<dbReference type="Proteomes" id="UP000030856">
    <property type="component" value="Unassembled WGS sequence"/>
</dbReference>
<dbReference type="InterPro" id="IPR036249">
    <property type="entry name" value="Thioredoxin-like_sf"/>
</dbReference>
<dbReference type="EMBL" id="MPNX01000023">
    <property type="protein sequence ID" value="OOY34070.1"/>
    <property type="molecule type" value="Genomic_DNA"/>
</dbReference>
<evidence type="ECO:0000313" key="8">
    <source>
        <dbReference type="EMBL" id="KHF24628.1"/>
    </source>
</evidence>
<dbReference type="GO" id="GO:0034599">
    <property type="term" value="P:cellular response to oxidative stress"/>
    <property type="evidence" value="ECO:0007669"/>
    <property type="project" value="TreeGrafter"/>
</dbReference>
<dbReference type="OrthoDB" id="9814618at2"/>
<dbReference type="GO" id="GO:0045454">
    <property type="term" value="P:cell redox homeostasis"/>
    <property type="evidence" value="ECO:0007669"/>
    <property type="project" value="InterPro"/>
</dbReference>
<dbReference type="eggNOG" id="COG0695">
    <property type="taxonomic scope" value="Bacteria"/>
</dbReference>
<keyword evidence="5 6" id="KW-0676">Redox-active center</keyword>
<dbReference type="GeneID" id="86992677"/>
<evidence type="ECO:0000256" key="3">
    <source>
        <dbReference type="ARBA" id="ARBA00022982"/>
    </source>
</evidence>
<dbReference type="NCBIfam" id="TIGR02181">
    <property type="entry name" value="GRX_bact"/>
    <property type="match status" value="1"/>
</dbReference>
<dbReference type="PROSITE" id="PS00195">
    <property type="entry name" value="GLUTAREDOXIN_1"/>
    <property type="match status" value="1"/>
</dbReference>
<gene>
    <name evidence="9" type="ORF">BOV88_12000</name>
    <name evidence="8" type="ORF">JV46_10140</name>
</gene>